<dbReference type="RefSeq" id="WP_104420684.1">
    <property type="nucleotide sequence ID" value="NZ_PTJC01000006.1"/>
</dbReference>
<dbReference type="GO" id="GO:0009279">
    <property type="term" value="C:cell outer membrane"/>
    <property type="evidence" value="ECO:0007669"/>
    <property type="project" value="UniProtKB-SubCell"/>
</dbReference>
<evidence type="ECO:0000256" key="6">
    <source>
        <dbReference type="ARBA" id="ARBA00023136"/>
    </source>
</evidence>
<dbReference type="Pfam" id="PF02321">
    <property type="entry name" value="OEP"/>
    <property type="match status" value="2"/>
</dbReference>
<dbReference type="EMBL" id="PTJC01000006">
    <property type="protein sequence ID" value="PPK86235.1"/>
    <property type="molecule type" value="Genomic_DNA"/>
</dbReference>
<name>A0A2S6I510_9BACT</name>
<evidence type="ECO:0000313" key="10">
    <source>
        <dbReference type="Proteomes" id="UP000237662"/>
    </source>
</evidence>
<evidence type="ECO:0000256" key="2">
    <source>
        <dbReference type="ARBA" id="ARBA00007613"/>
    </source>
</evidence>
<dbReference type="PANTHER" id="PTHR30026">
    <property type="entry name" value="OUTER MEMBRANE PROTEIN TOLC"/>
    <property type="match status" value="1"/>
</dbReference>
<dbReference type="InterPro" id="IPR003423">
    <property type="entry name" value="OMP_efflux"/>
</dbReference>
<comment type="similarity">
    <text evidence="2">Belongs to the outer membrane factor (OMF) (TC 1.B.17) family.</text>
</comment>
<keyword evidence="3" id="KW-0813">Transport</keyword>
<evidence type="ECO:0000256" key="4">
    <source>
        <dbReference type="ARBA" id="ARBA00022452"/>
    </source>
</evidence>
<keyword evidence="6" id="KW-0472">Membrane</keyword>
<keyword evidence="7" id="KW-0998">Cell outer membrane</keyword>
<dbReference type="InterPro" id="IPR051906">
    <property type="entry name" value="TolC-like"/>
</dbReference>
<dbReference type="Gene3D" id="1.20.1600.10">
    <property type="entry name" value="Outer membrane efflux proteins (OEP)"/>
    <property type="match status" value="1"/>
</dbReference>
<comment type="subcellular location">
    <subcellularLocation>
        <location evidence="1">Cell outer membrane</location>
    </subcellularLocation>
</comment>
<evidence type="ECO:0000256" key="1">
    <source>
        <dbReference type="ARBA" id="ARBA00004442"/>
    </source>
</evidence>
<sequence>MTAFPQLLLTFLLLGYSGWVAGQADYTLEECIAYALEEQPELKAQREELRLTGLDNQIAVSSWFPELFVSGDLQHYFQRPVSIFPDFENPESGQTTEVEVGTVNSSNLSVGARQTIYNPTVAAALRRQGPLLEATRLGIEAVEIQVRETVSRAFYNVVRARERLALLQADVERQERALADALLLFEEGLNDKVDYKRATITLNRTRLELQNTLIEVGSRLAELKEAMGYPAERNLDLGYDIDRIRLEVFADTVTVLQPNRRVEFRQLLARDRLVALEATFYRQAWLPDFYLGGTYNLTWQSNELVNLYDRVFPNSLASLNVSIPLFTGGRRFRQIERQAVLRDQLQFDLRALEDEVELQYRLARNNFDQAANAYAIARENVELAREIYEVVDLQYREGITNFLSVIIAENDLQEARLAVVNSLLDGAVARVGLRFAAGTL</sequence>
<protein>
    <submittedName>
        <fullName evidence="9">Outer membrane protein TolC</fullName>
    </submittedName>
</protein>
<keyword evidence="10" id="KW-1185">Reference proteome</keyword>
<dbReference type="OrthoDB" id="367883at2"/>
<dbReference type="SUPFAM" id="SSF56954">
    <property type="entry name" value="Outer membrane efflux proteins (OEP)"/>
    <property type="match status" value="1"/>
</dbReference>
<evidence type="ECO:0000256" key="7">
    <source>
        <dbReference type="ARBA" id="ARBA00023237"/>
    </source>
</evidence>
<gene>
    <name evidence="9" type="ORF">CLV84_3157</name>
</gene>
<dbReference type="PANTHER" id="PTHR30026:SF20">
    <property type="entry name" value="OUTER MEMBRANE PROTEIN TOLC"/>
    <property type="match status" value="1"/>
</dbReference>
<evidence type="ECO:0000256" key="5">
    <source>
        <dbReference type="ARBA" id="ARBA00022692"/>
    </source>
</evidence>
<dbReference type="GO" id="GO:1990281">
    <property type="term" value="C:efflux pump complex"/>
    <property type="evidence" value="ECO:0007669"/>
    <property type="project" value="TreeGrafter"/>
</dbReference>
<evidence type="ECO:0000256" key="8">
    <source>
        <dbReference type="SAM" id="Coils"/>
    </source>
</evidence>
<organism evidence="9 10">
    <name type="scientific">Neolewinella xylanilytica</name>
    <dbReference type="NCBI Taxonomy" id="1514080"/>
    <lineage>
        <taxon>Bacteria</taxon>
        <taxon>Pseudomonadati</taxon>
        <taxon>Bacteroidota</taxon>
        <taxon>Saprospiria</taxon>
        <taxon>Saprospirales</taxon>
        <taxon>Lewinellaceae</taxon>
        <taxon>Neolewinella</taxon>
    </lineage>
</organism>
<keyword evidence="5" id="KW-0812">Transmembrane</keyword>
<dbReference type="Proteomes" id="UP000237662">
    <property type="component" value="Unassembled WGS sequence"/>
</dbReference>
<keyword evidence="4" id="KW-1134">Transmembrane beta strand</keyword>
<dbReference type="AlphaFoldDB" id="A0A2S6I510"/>
<dbReference type="GO" id="GO:0015288">
    <property type="term" value="F:porin activity"/>
    <property type="evidence" value="ECO:0007669"/>
    <property type="project" value="TreeGrafter"/>
</dbReference>
<keyword evidence="8" id="KW-0175">Coiled coil</keyword>
<comment type="caution">
    <text evidence="9">The sequence shown here is derived from an EMBL/GenBank/DDBJ whole genome shotgun (WGS) entry which is preliminary data.</text>
</comment>
<proteinExistence type="inferred from homology"/>
<evidence type="ECO:0000313" key="9">
    <source>
        <dbReference type="EMBL" id="PPK86235.1"/>
    </source>
</evidence>
<dbReference type="GO" id="GO:0015562">
    <property type="term" value="F:efflux transmembrane transporter activity"/>
    <property type="evidence" value="ECO:0007669"/>
    <property type="project" value="InterPro"/>
</dbReference>
<evidence type="ECO:0000256" key="3">
    <source>
        <dbReference type="ARBA" id="ARBA00022448"/>
    </source>
</evidence>
<reference evidence="9 10" key="1">
    <citation type="submission" date="2018-02" db="EMBL/GenBank/DDBJ databases">
        <title>Genomic Encyclopedia of Archaeal and Bacterial Type Strains, Phase II (KMG-II): from individual species to whole genera.</title>
        <authorList>
            <person name="Goeker M."/>
        </authorList>
    </citation>
    <scope>NUCLEOTIDE SEQUENCE [LARGE SCALE GENOMIC DNA]</scope>
    <source>
        <strain evidence="9 10">DSM 29526</strain>
    </source>
</reference>
<accession>A0A2S6I510</accession>
<feature type="coiled-coil region" evidence="8">
    <location>
        <begin position="157"/>
        <end position="184"/>
    </location>
</feature>